<dbReference type="Pfam" id="PF11326">
    <property type="entry name" value="PANTS-like"/>
    <property type="match status" value="1"/>
</dbReference>
<dbReference type="STRING" id="559515.M4BT01"/>
<dbReference type="AlphaFoldDB" id="M4BT01"/>
<keyword evidence="3" id="KW-1185">Reference proteome</keyword>
<dbReference type="InterPro" id="IPR021475">
    <property type="entry name" value="Pants/Emi1-like"/>
</dbReference>
<feature type="compositionally biased region" description="Basic and acidic residues" evidence="1">
    <location>
        <begin position="17"/>
        <end position="27"/>
    </location>
</feature>
<dbReference type="EnsemblProtists" id="HpaT809586">
    <property type="protein sequence ID" value="HpaP809586"/>
    <property type="gene ID" value="HpaG809586"/>
</dbReference>
<accession>M4BT01</accession>
<name>M4BT01_HYAAE</name>
<dbReference type="EMBL" id="JH597801">
    <property type="status" value="NOT_ANNOTATED_CDS"/>
    <property type="molecule type" value="Genomic_DNA"/>
</dbReference>
<dbReference type="VEuPathDB" id="FungiDB:HpaG809586"/>
<reference evidence="2" key="2">
    <citation type="submission" date="2015-06" db="UniProtKB">
        <authorList>
            <consortium name="EnsemblProtists"/>
        </authorList>
    </citation>
    <scope>IDENTIFICATION</scope>
    <source>
        <strain evidence="2">Emoy2</strain>
    </source>
</reference>
<evidence type="ECO:0000256" key="1">
    <source>
        <dbReference type="SAM" id="MobiDB-lite"/>
    </source>
</evidence>
<protein>
    <submittedName>
        <fullName evidence="2">Uncharacterized protein</fullName>
    </submittedName>
</protein>
<proteinExistence type="predicted"/>
<dbReference type="InParanoid" id="M4BT01"/>
<evidence type="ECO:0000313" key="3">
    <source>
        <dbReference type="Proteomes" id="UP000011713"/>
    </source>
</evidence>
<dbReference type="HOGENOM" id="CLU_2163257_0_0_1"/>
<organism evidence="2 3">
    <name type="scientific">Hyaloperonospora arabidopsidis (strain Emoy2)</name>
    <name type="common">Downy mildew agent</name>
    <name type="synonym">Peronospora arabidopsidis</name>
    <dbReference type="NCBI Taxonomy" id="559515"/>
    <lineage>
        <taxon>Eukaryota</taxon>
        <taxon>Sar</taxon>
        <taxon>Stramenopiles</taxon>
        <taxon>Oomycota</taxon>
        <taxon>Peronosporomycetes</taxon>
        <taxon>Peronosporales</taxon>
        <taxon>Peronosporaceae</taxon>
        <taxon>Hyaloperonospora</taxon>
    </lineage>
</organism>
<sequence length="111" mass="12958">MPSVRLDTCMGRSSRRTSTERRTRSRVDGFSTDRSTASVRCEVMSTMSPHANQMEQYYRDGQKDKCKFMLPNTYLCFRSSVMDEEKRQQFLQGNATRCVQEPHVTDAWESK</sequence>
<feature type="region of interest" description="Disordered" evidence="1">
    <location>
        <begin position="1"/>
        <end position="33"/>
    </location>
</feature>
<evidence type="ECO:0000313" key="2">
    <source>
        <dbReference type="EnsemblProtists" id="HpaP809586"/>
    </source>
</evidence>
<dbReference type="Proteomes" id="UP000011713">
    <property type="component" value="Unassembled WGS sequence"/>
</dbReference>
<reference evidence="3" key="1">
    <citation type="journal article" date="2010" name="Science">
        <title>Signatures of adaptation to obligate biotrophy in the Hyaloperonospora arabidopsidis genome.</title>
        <authorList>
            <person name="Baxter L."/>
            <person name="Tripathy S."/>
            <person name="Ishaque N."/>
            <person name="Boot N."/>
            <person name="Cabral A."/>
            <person name="Kemen E."/>
            <person name="Thines M."/>
            <person name="Ah-Fong A."/>
            <person name="Anderson R."/>
            <person name="Badejoko W."/>
            <person name="Bittner-Eddy P."/>
            <person name="Boore J.L."/>
            <person name="Chibucos M.C."/>
            <person name="Coates M."/>
            <person name="Dehal P."/>
            <person name="Delehaunty K."/>
            <person name="Dong S."/>
            <person name="Downton P."/>
            <person name="Dumas B."/>
            <person name="Fabro G."/>
            <person name="Fronick C."/>
            <person name="Fuerstenberg S.I."/>
            <person name="Fulton L."/>
            <person name="Gaulin E."/>
            <person name="Govers F."/>
            <person name="Hughes L."/>
            <person name="Humphray S."/>
            <person name="Jiang R.H."/>
            <person name="Judelson H."/>
            <person name="Kamoun S."/>
            <person name="Kyung K."/>
            <person name="Meijer H."/>
            <person name="Minx P."/>
            <person name="Morris P."/>
            <person name="Nelson J."/>
            <person name="Phuntumart V."/>
            <person name="Qutob D."/>
            <person name="Rehmany A."/>
            <person name="Rougon-Cardoso A."/>
            <person name="Ryden P."/>
            <person name="Torto-Alalibo T."/>
            <person name="Studholme D."/>
            <person name="Wang Y."/>
            <person name="Win J."/>
            <person name="Wood J."/>
            <person name="Clifton S.W."/>
            <person name="Rogers J."/>
            <person name="Van den Ackerveken G."/>
            <person name="Jones J.D."/>
            <person name="McDowell J.M."/>
            <person name="Beynon J."/>
            <person name="Tyler B.M."/>
        </authorList>
    </citation>
    <scope>NUCLEOTIDE SEQUENCE [LARGE SCALE GENOMIC DNA]</scope>
    <source>
        <strain evidence="3">Emoy2</strain>
    </source>
</reference>